<evidence type="ECO:0000259" key="1">
    <source>
        <dbReference type="Pfam" id="PF01656"/>
    </source>
</evidence>
<dbReference type="PANTHER" id="PTHR13696:SF99">
    <property type="entry name" value="COBYRINIC ACID AC-DIAMIDE SYNTHASE"/>
    <property type="match status" value="1"/>
</dbReference>
<feature type="domain" description="CobQ/CobB/MinD/ParA nucleotide binding" evidence="1">
    <location>
        <begin position="7"/>
        <end position="47"/>
    </location>
</feature>
<reference evidence="2 3" key="1">
    <citation type="submission" date="2019-09" db="EMBL/GenBank/DDBJ databases">
        <title>Genome Sequences of Streptomyces kaniharaensis ATCC 21070.</title>
        <authorList>
            <person name="Zhu W."/>
            <person name="De Crecy-Lagard V."/>
            <person name="Richards N.G."/>
        </authorList>
    </citation>
    <scope>NUCLEOTIDE SEQUENCE [LARGE SCALE GENOMIC DNA]</scope>
    <source>
        <strain evidence="2 3">SF-557</strain>
    </source>
</reference>
<dbReference type="Pfam" id="PF01656">
    <property type="entry name" value="CbiA"/>
    <property type="match status" value="1"/>
</dbReference>
<dbReference type="InterPro" id="IPR050678">
    <property type="entry name" value="DNA_Partitioning_ATPase"/>
</dbReference>
<accession>A0A6N7L4Y4</accession>
<dbReference type="PANTHER" id="PTHR13696">
    <property type="entry name" value="P-LOOP CONTAINING NUCLEOSIDE TRIPHOSPHATE HYDROLASE"/>
    <property type="match status" value="1"/>
</dbReference>
<evidence type="ECO:0000313" key="2">
    <source>
        <dbReference type="EMBL" id="MQS17987.1"/>
    </source>
</evidence>
<name>A0A6N7L4Y4_9ACTN</name>
<dbReference type="RefSeq" id="WP_326847576.1">
    <property type="nucleotide sequence ID" value="NZ_WBOF01000008.1"/>
</dbReference>
<gene>
    <name evidence="2" type="ORF">F7Q99_38820</name>
</gene>
<sequence length="53" mass="5532">MATRIFVFCNQKGGVGKTSLTAGFAGDLAGRGLRVLVIDLTPQGNITVWLVPA</sequence>
<feature type="non-terminal residue" evidence="2">
    <location>
        <position position="53"/>
    </location>
</feature>
<dbReference type="AlphaFoldDB" id="A0A6N7L4Y4"/>
<protein>
    <submittedName>
        <fullName evidence="2">ParA family protein</fullName>
    </submittedName>
</protein>
<dbReference type="InterPro" id="IPR002586">
    <property type="entry name" value="CobQ/CobB/MinD/ParA_Nub-bd_dom"/>
</dbReference>
<dbReference type="Gene3D" id="3.40.50.300">
    <property type="entry name" value="P-loop containing nucleotide triphosphate hydrolases"/>
    <property type="match status" value="1"/>
</dbReference>
<dbReference type="CDD" id="cd02042">
    <property type="entry name" value="ParAB_family"/>
    <property type="match status" value="1"/>
</dbReference>
<dbReference type="Proteomes" id="UP000450000">
    <property type="component" value="Unassembled WGS sequence"/>
</dbReference>
<dbReference type="InterPro" id="IPR027417">
    <property type="entry name" value="P-loop_NTPase"/>
</dbReference>
<comment type="caution">
    <text evidence="2">The sequence shown here is derived from an EMBL/GenBank/DDBJ whole genome shotgun (WGS) entry which is preliminary data.</text>
</comment>
<organism evidence="2 3">
    <name type="scientific">Streptomyces kaniharaensis</name>
    <dbReference type="NCBI Taxonomy" id="212423"/>
    <lineage>
        <taxon>Bacteria</taxon>
        <taxon>Bacillati</taxon>
        <taxon>Actinomycetota</taxon>
        <taxon>Actinomycetes</taxon>
        <taxon>Kitasatosporales</taxon>
        <taxon>Streptomycetaceae</taxon>
        <taxon>Streptomyces</taxon>
    </lineage>
</organism>
<evidence type="ECO:0000313" key="3">
    <source>
        <dbReference type="Proteomes" id="UP000450000"/>
    </source>
</evidence>
<dbReference type="EMBL" id="WBOF01000008">
    <property type="protein sequence ID" value="MQS17987.1"/>
    <property type="molecule type" value="Genomic_DNA"/>
</dbReference>
<dbReference type="SUPFAM" id="SSF52540">
    <property type="entry name" value="P-loop containing nucleoside triphosphate hydrolases"/>
    <property type="match status" value="1"/>
</dbReference>
<proteinExistence type="predicted"/>
<keyword evidence="3" id="KW-1185">Reference proteome</keyword>